<gene>
    <name evidence="3" type="ORF">WMO45_00290</name>
</gene>
<organism evidence="3 4">
    <name type="scientific">Flavonifractor hominis</name>
    <dbReference type="NCBI Taxonomy" id="3133178"/>
    <lineage>
        <taxon>Bacteria</taxon>
        <taxon>Bacillati</taxon>
        <taxon>Bacillota</taxon>
        <taxon>Clostridia</taxon>
        <taxon>Eubacteriales</taxon>
        <taxon>Oscillospiraceae</taxon>
        <taxon>Flavonifractor</taxon>
    </lineage>
</organism>
<name>A0ABV1EK36_9FIRM</name>
<dbReference type="Gene3D" id="3.40.50.300">
    <property type="entry name" value="P-loop containing nucleotide triphosphate hydrolases"/>
    <property type="match status" value="1"/>
</dbReference>
<keyword evidence="3" id="KW-0378">Hydrolase</keyword>
<dbReference type="InterPro" id="IPR027417">
    <property type="entry name" value="P-loop_NTPase"/>
</dbReference>
<proteinExistence type="predicted"/>
<protein>
    <submittedName>
        <fullName evidence="3">Terminase TerL endonuclease subunit</fullName>
    </submittedName>
</protein>
<dbReference type="PANTHER" id="PTHR41287">
    <property type="match status" value="1"/>
</dbReference>
<evidence type="ECO:0000313" key="3">
    <source>
        <dbReference type="EMBL" id="MEQ2454950.1"/>
    </source>
</evidence>
<accession>A0ABV1EK36</accession>
<dbReference type="Proteomes" id="UP001440599">
    <property type="component" value="Unassembled WGS sequence"/>
</dbReference>
<keyword evidence="3" id="KW-0255">Endonuclease</keyword>
<comment type="caution">
    <text evidence="3">The sequence shown here is derived from an EMBL/GenBank/DDBJ whole genome shotgun (WGS) entry which is preliminary data.</text>
</comment>
<sequence>MPELLQLGPVTVCAPDDGAVLRYSEQAVQDVLDFFSLLCFGSNEWAGEPFQLLDWELDAIRNFYGVQEQDEDGSWSRYRRFLYDELPKKNGKTEFSAGLGLYHLLWDGEKRPKVGIFSSDKDNAAQVYDAAKYMVEHTCLGQPEHDPIAWAVDSKREIHTKYGGVLKVYSADAETKHGYSFSAIIFDELHAQPNRRLWDVLTAGSNAARRQQAVIVLTTAGDDPDRKSIGWEIHEKCRRILAWRRGEPERELDADDPAWCPIMYGVSVLTGDDPDKIAELDIYDEAVWYACNPGLGHNLKLRDFRREARAAKQSESAERLFRWLRLNQWIATHTVGWLPLGLYDKTQWNREEWQGLKVTDRRQAVRDWLMGKKCFGGLDLSTTTDLTALTLLFPPQEGLDTWVSLFWAWRPEDGVVEAEQRDHVPYRDWARAEFLTLCPGDMVDFSMIEETVAWCAGVFDLDTLGVDPYLSRTLTQRLMDRGVNVVEIPQTIKELSPAMKEVERLLRSHELLHEHNTAARWCFGNVRCHVDGNENLKPMKNRSIGRIDMTVAWIIAMATAMVREAAKPDLARALESPDFTL</sequence>
<dbReference type="RefSeq" id="WP_349138627.1">
    <property type="nucleotide sequence ID" value="NZ_JBBMFT010000001.1"/>
</dbReference>
<reference evidence="3 4" key="1">
    <citation type="submission" date="2024-03" db="EMBL/GenBank/DDBJ databases">
        <title>Human intestinal bacterial collection.</title>
        <authorList>
            <person name="Pauvert C."/>
            <person name="Hitch T.C.A."/>
            <person name="Clavel T."/>
        </authorList>
    </citation>
    <scope>NUCLEOTIDE SEQUENCE [LARGE SCALE GENOMIC DNA]</scope>
    <source>
        <strain evidence="3 4">CLA-AP-H34</strain>
    </source>
</reference>
<evidence type="ECO:0000259" key="1">
    <source>
        <dbReference type="Pfam" id="PF03354"/>
    </source>
</evidence>
<dbReference type="Pfam" id="PF20441">
    <property type="entry name" value="TerL_nuclease"/>
    <property type="match status" value="1"/>
</dbReference>
<dbReference type="InterPro" id="IPR046461">
    <property type="entry name" value="TerL_ATPase"/>
</dbReference>
<feature type="domain" description="Terminase large subunit-like endonuclease" evidence="2">
    <location>
        <begin position="280"/>
        <end position="564"/>
    </location>
</feature>
<dbReference type="EMBL" id="JBBMFT010000001">
    <property type="protein sequence ID" value="MEQ2454950.1"/>
    <property type="molecule type" value="Genomic_DNA"/>
</dbReference>
<keyword evidence="4" id="KW-1185">Reference proteome</keyword>
<dbReference type="Pfam" id="PF03354">
    <property type="entry name" value="TerL_ATPase"/>
    <property type="match status" value="1"/>
</dbReference>
<evidence type="ECO:0000259" key="2">
    <source>
        <dbReference type="Pfam" id="PF20441"/>
    </source>
</evidence>
<evidence type="ECO:0000313" key="4">
    <source>
        <dbReference type="Proteomes" id="UP001440599"/>
    </source>
</evidence>
<feature type="domain" description="Terminase large subunit-like ATPase" evidence="1">
    <location>
        <begin position="80"/>
        <end position="223"/>
    </location>
</feature>
<keyword evidence="3" id="KW-0540">Nuclease</keyword>
<dbReference type="InterPro" id="IPR005021">
    <property type="entry name" value="Terminase_largesu-like"/>
</dbReference>
<dbReference type="InterPro" id="IPR046462">
    <property type="entry name" value="TerL_nuclease"/>
</dbReference>
<dbReference type="GO" id="GO:0004519">
    <property type="term" value="F:endonuclease activity"/>
    <property type="evidence" value="ECO:0007669"/>
    <property type="project" value="UniProtKB-KW"/>
</dbReference>
<dbReference type="PANTHER" id="PTHR41287:SF1">
    <property type="entry name" value="PROTEIN YMFN"/>
    <property type="match status" value="1"/>
</dbReference>